<sequence length="57" mass="6562">MALINLIRGQTGCFPFPQQAPSDCAFAFDNRQNLLIMVAILIANNWSRRREHDARCR</sequence>
<accession>A0A2I1HHY5</accession>
<comment type="caution">
    <text evidence="1">The sequence shown here is derived from an EMBL/GenBank/DDBJ whole genome shotgun (WGS) entry which is preliminary data.</text>
</comment>
<dbReference type="Proteomes" id="UP000234323">
    <property type="component" value="Unassembled WGS sequence"/>
</dbReference>
<evidence type="ECO:0000313" key="1">
    <source>
        <dbReference type="EMBL" id="PKY58440.1"/>
    </source>
</evidence>
<dbReference type="EMBL" id="LLXI01003013">
    <property type="protein sequence ID" value="PKY58440.1"/>
    <property type="molecule type" value="Genomic_DNA"/>
</dbReference>
<dbReference type="AlphaFoldDB" id="A0A2I1HHY5"/>
<evidence type="ECO:0000313" key="2">
    <source>
        <dbReference type="Proteomes" id="UP000234323"/>
    </source>
</evidence>
<protein>
    <submittedName>
        <fullName evidence="1">Uncharacterized protein</fullName>
    </submittedName>
</protein>
<dbReference type="VEuPathDB" id="FungiDB:RhiirA1_430060"/>
<gene>
    <name evidence="1" type="ORF">RhiirA4_480356</name>
</gene>
<keyword evidence="2" id="KW-1185">Reference proteome</keyword>
<name>A0A2I1HHY5_9GLOM</name>
<organism evidence="1 2">
    <name type="scientific">Rhizophagus irregularis</name>
    <dbReference type="NCBI Taxonomy" id="588596"/>
    <lineage>
        <taxon>Eukaryota</taxon>
        <taxon>Fungi</taxon>
        <taxon>Fungi incertae sedis</taxon>
        <taxon>Mucoromycota</taxon>
        <taxon>Glomeromycotina</taxon>
        <taxon>Glomeromycetes</taxon>
        <taxon>Glomerales</taxon>
        <taxon>Glomeraceae</taxon>
        <taxon>Rhizophagus</taxon>
    </lineage>
</organism>
<reference evidence="1 2" key="1">
    <citation type="submission" date="2015-10" db="EMBL/GenBank/DDBJ databases">
        <title>Genome analyses suggest a sexual origin of heterokaryosis in a supposedly ancient asexual fungus.</title>
        <authorList>
            <person name="Ropars J."/>
            <person name="Sedzielewska K."/>
            <person name="Noel J."/>
            <person name="Charron P."/>
            <person name="Farinelli L."/>
            <person name="Marton T."/>
            <person name="Kruger M."/>
            <person name="Pelin A."/>
            <person name="Brachmann A."/>
            <person name="Corradi N."/>
        </authorList>
    </citation>
    <scope>NUCLEOTIDE SEQUENCE [LARGE SCALE GENOMIC DNA]</scope>
    <source>
        <strain evidence="1 2">A4</strain>
    </source>
</reference>
<proteinExistence type="predicted"/>